<sequence>MSKMLSSFVLLPLLFFSTVVGADNACEFWRAEMLRRQMDERGEATNTAYDADALGNLKHKPFLRVEGTTAIVVVGIGAVTGIASDLVHPMVNSTDTSVVHWIDTIWVEDQAGKIIGMRRLSVTEPAPATLTFQIPAGTTQMTAFEHCNKHGAFKGQMLTTDAVQTVPNLQPQCSISLCRGWTSDAAACSSPITEYERLYSSEFSRTTAVDGNTNLKHKPSLTVHGNGSATVVVGQENVKEGTITYHPMAPSTDPTLLHWINAIWVLDQSGLVIANYEFLPDAIGPASLTFEVPAGTTEMTAYEYCNKHGLFVGDETAVAGSSTSGSSEASCSATACPREVVNFAQAADCLALVADANRRQALENGRSPLVFLMPYNLGSDNEKHNPYIVLDGNVAKVVIGKGAASGDASDPVHPMVGDPSSDGANMHFIETIWVEDQSGQILSYRSLSPSEPSPAMLYFDIPVGTTSVRAYEYCNIHGLFQGAAVPVTPANTRAGARSGCSPQQCIEGSSVSACQASTAELQRREVGSSAKDDPSGKHKPYLWIDGTTATIVVGQGATPGNVGGLIHPMSPSNETDLVHFISYVYAEDDLQNLVALCELLPTDPAPATCTFQVPPGITSLRPYEFCNKHGLYVGEIAQVASSNPTATRQCHKRECTESQPSLAVIQSPSLPTGPTACEFWRAEMLRRQMDERGEATNTAYDADALGNLKHKPFLRVEGTTAIVVVGIGAVTGIASDLVHPMVNSTDTSVVHWIDTIWVEDQAGKIIGMRRLSVTEPAPATLTFQIPAGTTQMTAFEHCNKHGAFKGQMLTIDAVQTVPNLQPQCSISLCRGWTSDAAACSSPITEYERLHSSEFSRTTAVDGNTNLKHKPSLTVHGNGSATVVVGQENVKEGNITYHPMAPSTDPTLLHWINAIWVLDQSGLVIANYEFLPDAIGPASLTFEVPAGTTEMTAYEYCNKHGLFVGDETAVAGSSTSGNSEASCSATACPREVVNFAQAADCLALVADANRRQALENGRSPLAFLMPYNLGSDNEKHNPYIVLDGNVAKVVIGKGAASGDASDPVHPMVGDPSSDGANMHFIETIWVEDQSGQILSYRSLSPSEPSPATLYFDIPVGTTSVRAYEYCNIHGLFQGAAVPVTPANTRAGARSGCSPQKCIEGASVSACQACTAELQRREGGSSAKDDPSGKHKPYLWIDGTTATIVVGQGAIPGNVGGLIHPMSPSNETDLVHFISYVYAEDDLQNLVALCELLPTDPAPATCTFQVPPGINFLRPYEFCNKHGLYVGEIAQIASSVATATRQCHKRECTESQPSLSTSAFTSASIEAVYETQKASTERISSSNMCLQHRGLFSVAKSAVTETLQALIDQLTQEGDTETDTSRRLSTFAELFPSLKAAGGKWHGLPVVLEHTGVETDSLRLDLLDETQLSFSQSVLPVGQEAFVEGISTAVAAAEDLLVIEGFFGMDWGYSMHKSLGPHYTIFYTPNFTSQVVDVALCAKTHGWMGMGWLTPSHVGHLMNHTDMVMAYVKDGQAVVEDRFAKYIEEPLKDELLAGQRQDDATGLVSLNGANDLTLRAGALGSTGKEWCADSACKPGFSLVQFSRGFATGDAWDADLPVKSPKIGIIYAFASRDPTGTETAQHVMSSTGYADLQWNLECPAGTFFNLYTIECSACDKGEFRPASAPVFSCLQVPAGTYQNETGQGLPKPCPPGFSTQSVGSTDELSCVCPGPSVGSPNGLYHVHTCGDGPLVLPNKKAARCALLGQCLECPEGMVCAGGRDLLSPSQAAQRRLQSVVPAAAQRRLQSVVPAAVQRVEDFCSSFAYSLTQACDSRTYCVAFVEDSDCGHAFPQLQEGYWSSPEAPLFVIKCQTRKECLGGLPGSCASGRYGFGCGVCLPNHFKSSGGTCEQCKGDDYVIICLCVVAAFGALAGLYKYMQADISKSKLTTMTAALIIGQVAVAVQMLGTFADLSVDWIEPVKSILTFLRIFTLNLDAVKIQCYIGSDNPVNVMLANLLILPFFAGALAVITKVGHRHAAFPIYRYANTLGLVSLVSYITMCMAMFRPLHCVSQPSGIQTMATNSSIVCWQGGQHTVLVALCSIGILVYVAGIFAYVVHATLRYNTLIQSGRGLMLLERYRFLFQRFKDHGYYWGVLYLSRNLLIPFIPVIIPNSSILQILLISLVLLIYNLLHVRILPWATPAANLADIVTSVGLAVFLQVAAFMAGADRASGEDVLAGLLMATVCAMMVFLLSLMGWIAYKKFRPGTRYTAFLCHHKDGAAVLCRWLKTKMLALGSGSVFLDSDELESLADIAEAVKSQSKTLVIVATKETLTRIWCAIEINSAVQNKVPIIFLACSDFDFLDDQGLDRLERQWSDQHKMNMAMNGASPENVTQSYQFLRQVPTIHFDQFAVASSQQAAVVALLAACRAKPEKRISLGPQEEDIDFNRQISKGSKSSKVSKGSDKPNVPAARILVLGSSGSAEARMTCKVLGDMVQIRKRVVVEPVFSPEEALVHIDSAEYMLVVLSPGLLMDPSFQSTLLTLERSAQHKEKVTVLTSQSFEFPSGSFFADLSSQPHGEELVVAIKEVVNILALPFSSHGSANVMSTQADEICRRFQLTEKGPLAAAAGFERNVSGSSTTSKVLELATLPASQPAAPAEGEQGADEASGLEEVQMKIQESL</sequence>
<keyword evidence="2" id="KW-0472">Membrane</keyword>
<reference evidence="5" key="1">
    <citation type="submission" date="2021-02" db="EMBL/GenBank/DDBJ databases">
        <authorList>
            <person name="Dougan E. K."/>
            <person name="Rhodes N."/>
            <person name="Thang M."/>
            <person name="Chan C."/>
        </authorList>
    </citation>
    <scope>NUCLEOTIDE SEQUENCE</scope>
</reference>
<proteinExistence type="predicted"/>
<dbReference type="Gene3D" id="3.40.50.10140">
    <property type="entry name" value="Toll/interleukin-1 receptor homology (TIR) domain"/>
    <property type="match status" value="1"/>
</dbReference>
<dbReference type="CDD" id="cd09631">
    <property type="entry name" value="DOMON_DOH"/>
    <property type="match status" value="1"/>
</dbReference>
<feature type="transmembrane region" description="Helical" evidence="2">
    <location>
        <begin position="2234"/>
        <end position="2255"/>
    </location>
</feature>
<evidence type="ECO:0000313" key="6">
    <source>
        <dbReference type="Proteomes" id="UP000654075"/>
    </source>
</evidence>
<dbReference type="Proteomes" id="UP000654075">
    <property type="component" value="Unassembled WGS sequence"/>
</dbReference>
<feature type="transmembrane region" description="Helical" evidence="2">
    <location>
        <begin position="2090"/>
        <end position="2111"/>
    </location>
</feature>
<keyword evidence="6" id="KW-1185">Reference proteome</keyword>
<dbReference type="InterPro" id="IPR035897">
    <property type="entry name" value="Toll_tir_struct_dom_sf"/>
</dbReference>
<feature type="transmembrane region" description="Helical" evidence="2">
    <location>
        <begin position="2144"/>
        <end position="2164"/>
    </location>
</feature>
<protein>
    <recommendedName>
        <fullName evidence="4">Tyrosine-protein kinase ephrin type A/B receptor-like domain-containing protein</fullName>
    </recommendedName>
</protein>
<keyword evidence="3" id="KW-0732">Signal</keyword>
<dbReference type="Gene3D" id="2.10.50.10">
    <property type="entry name" value="Tumor Necrosis Factor Receptor, subunit A, domain 2"/>
    <property type="match status" value="1"/>
</dbReference>
<feature type="signal peptide" evidence="3">
    <location>
        <begin position="1"/>
        <end position="21"/>
    </location>
</feature>
<keyword evidence="2" id="KW-0812">Transmembrane</keyword>
<evidence type="ECO:0000313" key="5">
    <source>
        <dbReference type="EMBL" id="CAE8614854.1"/>
    </source>
</evidence>
<feature type="domain" description="Tyrosine-protein kinase ephrin type A/B receptor-like" evidence="4">
    <location>
        <begin position="1685"/>
        <end position="1723"/>
    </location>
</feature>
<feature type="region of interest" description="Disordered" evidence="1">
    <location>
        <begin position="2643"/>
        <end position="2676"/>
    </location>
</feature>
<feature type="transmembrane region" description="Helical" evidence="2">
    <location>
        <begin position="2200"/>
        <end position="2222"/>
    </location>
</feature>
<dbReference type="PANTHER" id="PTHR36541">
    <property type="entry name" value="SUPEROXIDE REDUCTASE-RELATED"/>
    <property type="match status" value="1"/>
</dbReference>
<feature type="compositionally biased region" description="Low complexity" evidence="1">
    <location>
        <begin position="2446"/>
        <end position="2455"/>
    </location>
</feature>
<feature type="region of interest" description="Disordered" evidence="1">
    <location>
        <begin position="2441"/>
        <end position="2460"/>
    </location>
</feature>
<feature type="transmembrane region" description="Helical" evidence="2">
    <location>
        <begin position="1912"/>
        <end position="1930"/>
    </location>
</feature>
<organism evidence="5 6">
    <name type="scientific">Polarella glacialis</name>
    <name type="common">Dinoflagellate</name>
    <dbReference type="NCBI Taxonomy" id="89957"/>
    <lineage>
        <taxon>Eukaryota</taxon>
        <taxon>Sar</taxon>
        <taxon>Alveolata</taxon>
        <taxon>Dinophyceae</taxon>
        <taxon>Suessiales</taxon>
        <taxon>Suessiaceae</taxon>
        <taxon>Polarella</taxon>
    </lineage>
</organism>
<dbReference type="GO" id="GO:0016491">
    <property type="term" value="F:oxidoreductase activity"/>
    <property type="evidence" value="ECO:0007669"/>
    <property type="project" value="InterPro"/>
</dbReference>
<dbReference type="EMBL" id="CAJNNV010025518">
    <property type="protein sequence ID" value="CAE8614854.1"/>
    <property type="molecule type" value="Genomic_DNA"/>
</dbReference>
<evidence type="ECO:0000256" key="2">
    <source>
        <dbReference type="SAM" id="Phobius"/>
    </source>
</evidence>
<dbReference type="GO" id="GO:0005506">
    <property type="term" value="F:iron ion binding"/>
    <property type="evidence" value="ECO:0007669"/>
    <property type="project" value="InterPro"/>
</dbReference>
<keyword evidence="2" id="KW-1133">Transmembrane helix</keyword>
<dbReference type="Gene3D" id="2.60.40.730">
    <property type="entry name" value="SOR catalytic domain"/>
    <property type="match status" value="8"/>
</dbReference>
<evidence type="ECO:0000256" key="1">
    <source>
        <dbReference type="SAM" id="MobiDB-lite"/>
    </source>
</evidence>
<dbReference type="Pfam" id="PF07699">
    <property type="entry name" value="Ephrin_rec_like"/>
    <property type="match status" value="1"/>
</dbReference>
<feature type="transmembrane region" description="Helical" evidence="2">
    <location>
        <begin position="2170"/>
        <end position="2188"/>
    </location>
</feature>
<dbReference type="InterPro" id="IPR045266">
    <property type="entry name" value="DOH_DOMON"/>
</dbReference>
<name>A0A813FKA4_POLGL</name>
<dbReference type="PANTHER" id="PTHR36541:SF1">
    <property type="entry name" value="SUPEROXIDE REDUCTASE-RELATED"/>
    <property type="match status" value="1"/>
</dbReference>
<feature type="transmembrane region" description="Helical" evidence="2">
    <location>
        <begin position="2007"/>
        <end position="2027"/>
    </location>
</feature>
<accession>A0A813FKA4</accession>
<comment type="caution">
    <text evidence="5">The sequence shown here is derived from an EMBL/GenBank/DDBJ whole genome shotgun (WGS) entry which is preliminary data.</text>
</comment>
<dbReference type="SMART" id="SM01411">
    <property type="entry name" value="Ephrin_rec_like"/>
    <property type="match status" value="1"/>
</dbReference>
<dbReference type="SUPFAM" id="SSF52200">
    <property type="entry name" value="Toll/Interleukin receptor TIR domain"/>
    <property type="match status" value="1"/>
</dbReference>
<evidence type="ECO:0000259" key="4">
    <source>
        <dbReference type="Pfam" id="PF07699"/>
    </source>
</evidence>
<dbReference type="InterPro" id="IPR011641">
    <property type="entry name" value="Tyr-kin_ephrin_A/B_rcpt-like"/>
</dbReference>
<feature type="chain" id="PRO_5032444995" description="Tyrosine-protein kinase ephrin type A/B receptor-like domain-containing protein" evidence="3">
    <location>
        <begin position="22"/>
        <end position="2676"/>
    </location>
</feature>
<dbReference type="InterPro" id="IPR051233">
    <property type="entry name" value="Desulfoferrodoxin_SOR"/>
</dbReference>
<feature type="transmembrane region" description="Helical" evidence="2">
    <location>
        <begin position="1942"/>
        <end position="1961"/>
    </location>
</feature>
<evidence type="ECO:0000256" key="3">
    <source>
        <dbReference type="SAM" id="SignalP"/>
    </source>
</evidence>
<gene>
    <name evidence="5" type="ORF">PGLA1383_LOCUS32583</name>
</gene>
<dbReference type="OrthoDB" id="425380at2759"/>
<feature type="transmembrane region" description="Helical" evidence="2">
    <location>
        <begin position="2039"/>
        <end position="2059"/>
    </location>
</feature>
<dbReference type="InterPro" id="IPR036073">
    <property type="entry name" value="Desulfoferrodoxin_Fe-bd_dom_sf"/>
</dbReference>
<dbReference type="SUPFAM" id="SSF49367">
    <property type="entry name" value="Superoxide reductase-like"/>
    <property type="match status" value="8"/>
</dbReference>